<keyword evidence="7" id="KW-0472">Membrane</keyword>
<accession>A0A553PAL8</accession>
<dbReference type="OrthoDB" id="1058301at2759"/>
<comment type="catalytic activity">
    <reaction evidence="11">
        <text>1-O-(1Z-octadecenyl)-sn-glycero-3-phospho-N-hexadecanoyl-ethanolamine + H2O = 1-O-(1Z-octadecenyl)-sn-glycero-3-phosphate + N-hexadecanoylethanolamine + H(+)</text>
        <dbReference type="Rhea" id="RHEA:53184"/>
        <dbReference type="ChEBI" id="CHEBI:15377"/>
        <dbReference type="ChEBI" id="CHEBI:15378"/>
        <dbReference type="ChEBI" id="CHEBI:71464"/>
        <dbReference type="ChEBI" id="CHEBI:137009"/>
        <dbReference type="ChEBI" id="CHEBI:137017"/>
    </reaction>
    <physiologicalReaction direction="left-to-right" evidence="11">
        <dbReference type="Rhea" id="RHEA:53185"/>
    </physiologicalReaction>
</comment>
<organism evidence="14 15">
    <name type="scientific">Tigriopus californicus</name>
    <name type="common">Marine copepod</name>
    <dbReference type="NCBI Taxonomy" id="6832"/>
    <lineage>
        <taxon>Eukaryota</taxon>
        <taxon>Metazoa</taxon>
        <taxon>Ecdysozoa</taxon>
        <taxon>Arthropoda</taxon>
        <taxon>Crustacea</taxon>
        <taxon>Multicrustacea</taxon>
        <taxon>Hexanauplia</taxon>
        <taxon>Copepoda</taxon>
        <taxon>Harpacticoida</taxon>
        <taxon>Harpacticidae</taxon>
        <taxon>Tigriopus</taxon>
    </lineage>
</organism>
<comment type="catalytic activity">
    <reaction evidence="10">
        <text>N-hexadecanoyl-1-(9Z-octadecenoyl)-sn-glycero-3-phosphoethanolamine + H2O = N-hexadecanoylethanolamine + 1-(9Z-octadecenoyl)-sn-glycero-3-phosphate + H(+)</text>
        <dbReference type="Rhea" id="RHEA:53168"/>
        <dbReference type="ChEBI" id="CHEBI:15377"/>
        <dbReference type="ChEBI" id="CHEBI:15378"/>
        <dbReference type="ChEBI" id="CHEBI:71464"/>
        <dbReference type="ChEBI" id="CHEBI:74544"/>
        <dbReference type="ChEBI" id="CHEBI:85217"/>
    </reaction>
    <physiologicalReaction direction="left-to-right" evidence="10">
        <dbReference type="Rhea" id="RHEA:53169"/>
    </physiologicalReaction>
</comment>
<name>A0A553PAL8_TIGCA</name>
<keyword evidence="3" id="KW-0812">Transmembrane</keyword>
<evidence type="ECO:0000256" key="4">
    <source>
        <dbReference type="ARBA" id="ARBA00022801"/>
    </source>
</evidence>
<keyword evidence="15" id="KW-1185">Reference proteome</keyword>
<dbReference type="STRING" id="6832.A0A553PAL8"/>
<comment type="similarity">
    <text evidence="2">Belongs to the glycerophosphoryl diester phosphodiesterase family.</text>
</comment>
<evidence type="ECO:0000256" key="11">
    <source>
        <dbReference type="ARBA" id="ARBA00048580"/>
    </source>
</evidence>
<gene>
    <name evidence="14" type="ORF">TCAL_01603</name>
</gene>
<comment type="caution">
    <text evidence="14">The sequence shown here is derived from an EMBL/GenBank/DDBJ whole genome shotgun (WGS) entry which is preliminary data.</text>
</comment>
<dbReference type="GO" id="GO:0004622">
    <property type="term" value="F:phosphatidylcholine lysophospholipase activity"/>
    <property type="evidence" value="ECO:0007669"/>
    <property type="project" value="TreeGrafter"/>
</dbReference>
<dbReference type="GO" id="GO:0008081">
    <property type="term" value="F:phosphoric diester hydrolase activity"/>
    <property type="evidence" value="ECO:0007669"/>
    <property type="project" value="InterPro"/>
</dbReference>
<dbReference type="Gene3D" id="3.20.20.190">
    <property type="entry name" value="Phosphatidylinositol (PI) phosphodiesterase"/>
    <property type="match status" value="1"/>
</dbReference>
<dbReference type="InterPro" id="IPR030395">
    <property type="entry name" value="GP_PDE_dom"/>
</dbReference>
<proteinExistence type="inferred from homology"/>
<evidence type="ECO:0000313" key="14">
    <source>
        <dbReference type="EMBL" id="TRY74731.1"/>
    </source>
</evidence>
<comment type="subcellular location">
    <subcellularLocation>
        <location evidence="1">Membrane</location>
    </subcellularLocation>
</comment>
<dbReference type="OMA" id="VHVWTID"/>
<comment type="catalytic activity">
    <reaction evidence="8">
        <text>1-O-hexadecyl-sn-glycero-3-phosphocholine + H2O = 1-O-hexadecyl-sn-glycero-3-phosphate + choline + H(+)</text>
        <dbReference type="Rhea" id="RHEA:41143"/>
        <dbReference type="ChEBI" id="CHEBI:15354"/>
        <dbReference type="ChEBI" id="CHEBI:15377"/>
        <dbReference type="ChEBI" id="CHEBI:15378"/>
        <dbReference type="ChEBI" id="CHEBI:64496"/>
        <dbReference type="ChEBI" id="CHEBI:77580"/>
    </reaction>
    <physiologicalReaction direction="left-to-right" evidence="8">
        <dbReference type="Rhea" id="RHEA:41144"/>
    </physiologicalReaction>
</comment>
<dbReference type="PANTHER" id="PTHR42758">
    <property type="entry name" value="PHOSPHATIDYLGLYCEROL PHOSPHOLIPASE C"/>
    <property type="match status" value="1"/>
</dbReference>
<evidence type="ECO:0000256" key="7">
    <source>
        <dbReference type="ARBA" id="ARBA00023136"/>
    </source>
</evidence>
<keyword evidence="5" id="KW-1133">Transmembrane helix</keyword>
<evidence type="ECO:0000256" key="8">
    <source>
        <dbReference type="ARBA" id="ARBA00036083"/>
    </source>
</evidence>
<evidence type="ECO:0000256" key="9">
    <source>
        <dbReference type="ARBA" id="ARBA00047392"/>
    </source>
</evidence>
<evidence type="ECO:0000256" key="2">
    <source>
        <dbReference type="ARBA" id="ARBA00007277"/>
    </source>
</evidence>
<dbReference type="GO" id="GO:0046475">
    <property type="term" value="P:glycerophospholipid catabolic process"/>
    <property type="evidence" value="ECO:0007669"/>
    <property type="project" value="TreeGrafter"/>
</dbReference>
<sequence>MFWSGLIATYALTSICLLKWPHWIHPRRSRRPCYKHISHRGGAGEGPENTLLTFRRAIALGTDMLEIDCHLTQDHIPVVVHDANLKRLTGVDALVRDVKFQDLPPLLPRLPLDFVPGQAYHVPKDMECAKLMALEDVFRQFPGIGVNIDIKVHDEKLVQAVSEIVTRYDALDTTVWGSFRQNTTDLCHATNPDIGLFASFPRVLKILLLFYLGLLPFVPLKETHFEIPMPRIFATSVIRDPPQGVIRSALARTANFLLMSPILFKHLEKRGIQTYIWVLNNEEEFERAFLCGATGIMTDYPSKLKLFQLSQGMA</sequence>
<dbReference type="GO" id="GO:0005789">
    <property type="term" value="C:endoplasmic reticulum membrane"/>
    <property type="evidence" value="ECO:0007669"/>
    <property type="project" value="TreeGrafter"/>
</dbReference>
<dbReference type="SUPFAM" id="SSF51695">
    <property type="entry name" value="PLC-like phosphodiesterases"/>
    <property type="match status" value="1"/>
</dbReference>
<evidence type="ECO:0000256" key="5">
    <source>
        <dbReference type="ARBA" id="ARBA00022989"/>
    </source>
</evidence>
<dbReference type="Pfam" id="PF03009">
    <property type="entry name" value="GDPD"/>
    <property type="match status" value="1"/>
</dbReference>
<keyword evidence="4" id="KW-0378">Hydrolase</keyword>
<dbReference type="EMBL" id="VCGU01000005">
    <property type="protein sequence ID" value="TRY74731.1"/>
    <property type="molecule type" value="Genomic_DNA"/>
</dbReference>
<comment type="catalytic activity">
    <reaction evidence="9">
        <text>N-(5Z,8Z,11Z,14Z-eicosatetraenoyl)-1-(9Z-octadecenoyl)-sn-glycero-3-phosphoethanolamine + H2O = N-(5Z,8Z,11Z,14Z-eicosatetraenoyl)-ethanolamine + 1-(9Z-octadecenoyl)-sn-glycero-3-phosphate + H(+)</text>
        <dbReference type="Rhea" id="RHEA:45544"/>
        <dbReference type="ChEBI" id="CHEBI:2700"/>
        <dbReference type="ChEBI" id="CHEBI:15377"/>
        <dbReference type="ChEBI" id="CHEBI:15378"/>
        <dbReference type="ChEBI" id="CHEBI:74544"/>
        <dbReference type="ChEBI" id="CHEBI:85223"/>
    </reaction>
    <physiologicalReaction direction="left-to-right" evidence="9">
        <dbReference type="Rhea" id="RHEA:45545"/>
    </physiologicalReaction>
</comment>
<evidence type="ECO:0000256" key="3">
    <source>
        <dbReference type="ARBA" id="ARBA00022692"/>
    </source>
</evidence>
<evidence type="ECO:0000256" key="1">
    <source>
        <dbReference type="ARBA" id="ARBA00004370"/>
    </source>
</evidence>
<dbReference type="PROSITE" id="PS51704">
    <property type="entry name" value="GP_PDE"/>
    <property type="match status" value="1"/>
</dbReference>
<protein>
    <recommendedName>
        <fullName evidence="13">GP-PDE domain-containing protein</fullName>
    </recommendedName>
</protein>
<dbReference type="AlphaFoldDB" id="A0A553PAL8"/>
<evidence type="ECO:0000256" key="12">
    <source>
        <dbReference type="ARBA" id="ARBA00048947"/>
    </source>
</evidence>
<comment type="catalytic activity">
    <reaction evidence="12">
        <text>N,1-di-(9Z-octadecenoyl)-sn-glycero-3-phosphoethanolamine + H2O = N-(9Z-octadecenoyl) ethanolamine + 1-(9Z-octadecenoyl)-sn-glycero-3-phosphate + H(+)</text>
        <dbReference type="Rhea" id="RHEA:56460"/>
        <dbReference type="ChEBI" id="CHEBI:15377"/>
        <dbReference type="ChEBI" id="CHEBI:15378"/>
        <dbReference type="ChEBI" id="CHEBI:71466"/>
        <dbReference type="ChEBI" id="CHEBI:74544"/>
        <dbReference type="ChEBI" id="CHEBI:85222"/>
    </reaction>
    <physiologicalReaction direction="left-to-right" evidence="12">
        <dbReference type="Rhea" id="RHEA:56461"/>
    </physiologicalReaction>
</comment>
<evidence type="ECO:0000256" key="6">
    <source>
        <dbReference type="ARBA" id="ARBA00023098"/>
    </source>
</evidence>
<dbReference type="PANTHER" id="PTHR42758:SF2">
    <property type="entry name" value="PHOSPHATIDYLGLYCEROL PHOSPHOLIPASE C"/>
    <property type="match status" value="1"/>
</dbReference>
<reference evidence="14 15" key="1">
    <citation type="journal article" date="2018" name="Nat. Ecol. Evol.">
        <title>Genomic signatures of mitonuclear coevolution across populations of Tigriopus californicus.</title>
        <authorList>
            <person name="Barreto F.S."/>
            <person name="Watson E.T."/>
            <person name="Lima T.G."/>
            <person name="Willett C.S."/>
            <person name="Edmands S."/>
            <person name="Li W."/>
            <person name="Burton R.S."/>
        </authorList>
    </citation>
    <scope>NUCLEOTIDE SEQUENCE [LARGE SCALE GENOMIC DNA]</scope>
    <source>
        <strain evidence="14 15">San Diego</strain>
    </source>
</reference>
<evidence type="ECO:0000259" key="13">
    <source>
        <dbReference type="PROSITE" id="PS51704"/>
    </source>
</evidence>
<feature type="domain" description="GP-PDE" evidence="13">
    <location>
        <begin position="34"/>
        <end position="308"/>
    </location>
</feature>
<evidence type="ECO:0000313" key="15">
    <source>
        <dbReference type="Proteomes" id="UP000318571"/>
    </source>
</evidence>
<dbReference type="Proteomes" id="UP000318571">
    <property type="component" value="Chromosome 2"/>
</dbReference>
<dbReference type="InterPro" id="IPR017946">
    <property type="entry name" value="PLC-like_Pdiesterase_TIM-brl"/>
</dbReference>
<dbReference type="InterPro" id="IPR052271">
    <property type="entry name" value="GDPD-Related"/>
</dbReference>
<evidence type="ECO:0000256" key="10">
    <source>
        <dbReference type="ARBA" id="ARBA00047538"/>
    </source>
</evidence>
<keyword evidence="6" id="KW-0443">Lipid metabolism</keyword>